<sequence length="89" mass="10131">MSPRSGLPAPKKYVPQSHASGICIFGPQQLQQYFFQDKAVFDGQKIDEYWQKGTQRAKPDKGTSLKSSLKTTLKVIQIFFLSEATFRIF</sequence>
<reference evidence="2" key="1">
    <citation type="submission" date="2022-11" db="UniProtKB">
        <authorList>
            <consortium name="WormBaseParasite"/>
        </authorList>
    </citation>
    <scope>IDENTIFICATION</scope>
</reference>
<evidence type="ECO:0000313" key="1">
    <source>
        <dbReference type="Proteomes" id="UP000887564"/>
    </source>
</evidence>
<accession>A0A914RN47</accession>
<proteinExistence type="predicted"/>
<keyword evidence="1" id="KW-1185">Reference proteome</keyword>
<name>A0A914RN47_PAREQ</name>
<organism evidence="1 2">
    <name type="scientific">Parascaris equorum</name>
    <name type="common">Equine roundworm</name>
    <dbReference type="NCBI Taxonomy" id="6256"/>
    <lineage>
        <taxon>Eukaryota</taxon>
        <taxon>Metazoa</taxon>
        <taxon>Ecdysozoa</taxon>
        <taxon>Nematoda</taxon>
        <taxon>Chromadorea</taxon>
        <taxon>Rhabditida</taxon>
        <taxon>Spirurina</taxon>
        <taxon>Ascaridomorpha</taxon>
        <taxon>Ascaridoidea</taxon>
        <taxon>Ascarididae</taxon>
        <taxon>Parascaris</taxon>
    </lineage>
</organism>
<evidence type="ECO:0000313" key="2">
    <source>
        <dbReference type="WBParaSite" id="PEQ_0000781701-mRNA-1"/>
    </source>
</evidence>
<dbReference type="AlphaFoldDB" id="A0A914RN47"/>
<protein>
    <submittedName>
        <fullName evidence="2">Uncharacterized protein</fullName>
    </submittedName>
</protein>
<dbReference type="WBParaSite" id="PEQ_0000781701-mRNA-1">
    <property type="protein sequence ID" value="PEQ_0000781701-mRNA-1"/>
    <property type="gene ID" value="PEQ_0000781701"/>
</dbReference>
<dbReference type="Proteomes" id="UP000887564">
    <property type="component" value="Unplaced"/>
</dbReference>